<dbReference type="SUPFAM" id="SSF100950">
    <property type="entry name" value="NagB/RpiA/CoA transferase-like"/>
    <property type="match status" value="1"/>
</dbReference>
<feature type="region of interest" description="Disordered" evidence="3">
    <location>
        <begin position="219"/>
        <end position="242"/>
    </location>
</feature>
<reference evidence="5" key="1">
    <citation type="submission" date="2019-09" db="EMBL/GenBank/DDBJ databases">
        <title>Mumia zhuanghuii sp. nov. isolated from the intestinal contents of plateau pika (Ochotona curzoniae) in the Qinghai-Tibet plateau of China.</title>
        <authorList>
            <person name="Tian Z."/>
        </authorList>
    </citation>
    <scope>NUCLEOTIDE SEQUENCE [LARGE SCALE GENOMIC DNA]</scope>
    <source>
        <strain evidence="5">L-033</strain>
    </source>
</reference>
<evidence type="ECO:0000256" key="2">
    <source>
        <dbReference type="ARBA" id="ARBA00022679"/>
    </source>
</evidence>
<dbReference type="GO" id="GO:0008410">
    <property type="term" value="F:CoA-transferase activity"/>
    <property type="evidence" value="ECO:0007669"/>
    <property type="project" value="InterPro"/>
</dbReference>
<evidence type="ECO:0000313" key="5">
    <source>
        <dbReference type="Proteomes" id="UP000326838"/>
    </source>
</evidence>
<dbReference type="NCBIfam" id="TIGR02428">
    <property type="entry name" value="pcaJ_scoB_fam"/>
    <property type="match status" value="1"/>
</dbReference>
<dbReference type="Proteomes" id="UP000326838">
    <property type="component" value="Unassembled WGS sequence"/>
</dbReference>
<keyword evidence="2 4" id="KW-0808">Transferase</keyword>
<sequence length="242" mass="25004">MTTRISRNDLAARIAADIPEGSYVNLGIGAPTLVANFLPEDEEIILHTENGLLGMGRAPEPGRIDPDLINAGKQPVTALPGAAYFHHADSFAMMRGGHLDVCVLGAFQVAQNGDLANWSTGEPGAIPAVGGAMDLAIGAKDVYVMTDLLTKTGGSKLVAECTYPLTGVGCVSRVYTDHAVFDVTTDGFAVRELFGDNTVAELRELTGLDLIDATVPAPDAGAASAAPGRVGPSATSDEGNDR</sequence>
<keyword evidence="5" id="KW-1185">Reference proteome</keyword>
<dbReference type="AlphaFoldDB" id="A0A5N0TCJ6"/>
<evidence type="ECO:0000256" key="3">
    <source>
        <dbReference type="SAM" id="MobiDB-lite"/>
    </source>
</evidence>
<dbReference type="SMART" id="SM00882">
    <property type="entry name" value="CoA_trans"/>
    <property type="match status" value="1"/>
</dbReference>
<dbReference type="EMBL" id="VYUY01000015">
    <property type="protein sequence ID" value="KAA9132154.1"/>
    <property type="molecule type" value="Genomic_DNA"/>
</dbReference>
<dbReference type="Gene3D" id="3.40.1080.10">
    <property type="entry name" value="Glutaconate Coenzyme A-transferase"/>
    <property type="match status" value="1"/>
</dbReference>
<protein>
    <submittedName>
        <fullName evidence="4">CoA transferase subunit B</fullName>
    </submittedName>
</protein>
<dbReference type="Pfam" id="PF01144">
    <property type="entry name" value="CoA_trans"/>
    <property type="match status" value="1"/>
</dbReference>
<dbReference type="PANTHER" id="PTHR13707">
    <property type="entry name" value="KETOACID-COENZYME A TRANSFERASE"/>
    <property type="match status" value="1"/>
</dbReference>
<evidence type="ECO:0000256" key="1">
    <source>
        <dbReference type="ARBA" id="ARBA00007047"/>
    </source>
</evidence>
<proteinExistence type="inferred from homology"/>
<comment type="similarity">
    <text evidence="1">Belongs to the 3-oxoacid CoA-transferase subunit B family.</text>
</comment>
<comment type="caution">
    <text evidence="4">The sequence shown here is derived from an EMBL/GenBank/DDBJ whole genome shotgun (WGS) entry which is preliminary data.</text>
</comment>
<accession>A0A5N0TCJ6</accession>
<dbReference type="InterPro" id="IPR037171">
    <property type="entry name" value="NagB/RpiA_transferase-like"/>
</dbReference>
<organism evidence="4 5">
    <name type="scientific">Microbacterium caowuchunii</name>
    <dbReference type="NCBI Taxonomy" id="2614638"/>
    <lineage>
        <taxon>Bacteria</taxon>
        <taxon>Bacillati</taxon>
        <taxon>Actinomycetota</taxon>
        <taxon>Actinomycetes</taxon>
        <taxon>Micrococcales</taxon>
        <taxon>Microbacteriaceae</taxon>
        <taxon>Microbacterium</taxon>
    </lineage>
</organism>
<dbReference type="InterPro" id="IPR012791">
    <property type="entry name" value="3-oxoacid_CoA-transf_B"/>
</dbReference>
<gene>
    <name evidence="4" type="ORF">F6B40_10545</name>
</gene>
<dbReference type="InterPro" id="IPR004165">
    <property type="entry name" value="CoA_trans_fam_I"/>
</dbReference>
<dbReference type="PANTHER" id="PTHR13707:SF57">
    <property type="entry name" value="SUCCINYL-COA:3-KETOACID COENZYME A TRANSFERASE SUBUNIT B-RELATED"/>
    <property type="match status" value="1"/>
</dbReference>
<feature type="compositionally biased region" description="Low complexity" evidence="3">
    <location>
        <begin position="219"/>
        <end position="234"/>
    </location>
</feature>
<evidence type="ECO:0000313" key="4">
    <source>
        <dbReference type="EMBL" id="KAA9132154.1"/>
    </source>
</evidence>
<dbReference type="RefSeq" id="WP_150893788.1">
    <property type="nucleotide sequence ID" value="NZ_VYUY01000015.1"/>
</dbReference>
<name>A0A5N0TCJ6_9MICO</name>